<protein>
    <submittedName>
        <fullName evidence="3">Uncharacterized protein</fullName>
    </submittedName>
</protein>
<organism evidence="3 4">
    <name type="scientific">Physocladia obscura</name>
    <dbReference type="NCBI Taxonomy" id="109957"/>
    <lineage>
        <taxon>Eukaryota</taxon>
        <taxon>Fungi</taxon>
        <taxon>Fungi incertae sedis</taxon>
        <taxon>Chytridiomycota</taxon>
        <taxon>Chytridiomycota incertae sedis</taxon>
        <taxon>Chytridiomycetes</taxon>
        <taxon>Chytridiales</taxon>
        <taxon>Chytriomycetaceae</taxon>
        <taxon>Physocladia</taxon>
    </lineage>
</organism>
<keyword evidence="4" id="KW-1185">Reference proteome</keyword>
<name>A0AAD5T465_9FUNG</name>
<keyword evidence="1" id="KW-0175">Coiled coil</keyword>
<reference evidence="3" key="1">
    <citation type="submission" date="2020-05" db="EMBL/GenBank/DDBJ databases">
        <title>Phylogenomic resolution of chytrid fungi.</title>
        <authorList>
            <person name="Stajich J.E."/>
            <person name="Amses K."/>
            <person name="Simmons R."/>
            <person name="Seto K."/>
            <person name="Myers J."/>
            <person name="Bonds A."/>
            <person name="Quandt C.A."/>
            <person name="Barry K."/>
            <person name="Liu P."/>
            <person name="Grigoriev I."/>
            <person name="Longcore J.E."/>
            <person name="James T.Y."/>
        </authorList>
    </citation>
    <scope>NUCLEOTIDE SEQUENCE</scope>
    <source>
        <strain evidence="3">JEL0513</strain>
    </source>
</reference>
<proteinExistence type="predicted"/>
<evidence type="ECO:0000313" key="3">
    <source>
        <dbReference type="EMBL" id="KAJ3124513.1"/>
    </source>
</evidence>
<dbReference type="EMBL" id="JADGJH010000667">
    <property type="protein sequence ID" value="KAJ3124513.1"/>
    <property type="molecule type" value="Genomic_DNA"/>
</dbReference>
<dbReference type="AlphaFoldDB" id="A0AAD5T465"/>
<feature type="non-terminal residue" evidence="3">
    <location>
        <position position="1"/>
    </location>
</feature>
<accession>A0AAD5T465</accession>
<evidence type="ECO:0000313" key="4">
    <source>
        <dbReference type="Proteomes" id="UP001211907"/>
    </source>
</evidence>
<feature type="coiled-coil region" evidence="1">
    <location>
        <begin position="159"/>
        <end position="193"/>
    </location>
</feature>
<feature type="compositionally biased region" description="Polar residues" evidence="2">
    <location>
        <begin position="139"/>
        <end position="155"/>
    </location>
</feature>
<evidence type="ECO:0000256" key="1">
    <source>
        <dbReference type="SAM" id="Coils"/>
    </source>
</evidence>
<sequence length="198" mass="21500">QTPINHSFALKRDRDLNVHEDYCAGTMAPRKRRYADSSDKIVIIGGVPMAALSIAEQKVLAEVHVRIKTADVLAACNSSNTSLENNGNDGNGLGGHISTKEILVAGGELVVPSAENRLAALKSDLEKFKALSLSQNIRNDTRNLTSPAGENSGEQGNAEVDLKEENTKLKQDIAQLVNLLKAQQSVLDNLRRRIIHIE</sequence>
<comment type="caution">
    <text evidence="3">The sequence shown here is derived from an EMBL/GenBank/DDBJ whole genome shotgun (WGS) entry which is preliminary data.</text>
</comment>
<gene>
    <name evidence="3" type="ORF">HK100_011200</name>
</gene>
<evidence type="ECO:0000256" key="2">
    <source>
        <dbReference type="SAM" id="MobiDB-lite"/>
    </source>
</evidence>
<feature type="region of interest" description="Disordered" evidence="2">
    <location>
        <begin position="139"/>
        <end position="159"/>
    </location>
</feature>
<dbReference type="Proteomes" id="UP001211907">
    <property type="component" value="Unassembled WGS sequence"/>
</dbReference>